<dbReference type="Pfam" id="PF04688">
    <property type="entry name" value="Holin_SPP1"/>
    <property type="match status" value="1"/>
</dbReference>
<organism evidence="6 7">
    <name type="scientific">Virgibacillus pantothenticus</name>
    <dbReference type="NCBI Taxonomy" id="1473"/>
    <lineage>
        <taxon>Bacteria</taxon>
        <taxon>Bacillati</taxon>
        <taxon>Bacillota</taxon>
        <taxon>Bacilli</taxon>
        <taxon>Bacillales</taxon>
        <taxon>Bacillaceae</taxon>
        <taxon>Virgibacillus</taxon>
    </lineage>
</organism>
<protein>
    <submittedName>
        <fullName evidence="6">Holin</fullName>
    </submittedName>
</protein>
<dbReference type="PATRIC" id="fig|1473.5.peg.3054"/>
<proteinExistence type="predicted"/>
<dbReference type="NCBIfam" id="TIGR01592">
    <property type="entry name" value="holin_SPP1"/>
    <property type="match status" value="1"/>
</dbReference>
<dbReference type="EMBL" id="LGTO01000002">
    <property type="protein sequence ID" value="KNE22235.1"/>
    <property type="molecule type" value="Genomic_DNA"/>
</dbReference>
<keyword evidence="3 5" id="KW-1133">Transmembrane helix</keyword>
<evidence type="ECO:0000256" key="3">
    <source>
        <dbReference type="ARBA" id="ARBA00022989"/>
    </source>
</evidence>
<gene>
    <name evidence="6" type="ORF">AFK71_00860</name>
</gene>
<dbReference type="GO" id="GO:0016020">
    <property type="term" value="C:membrane"/>
    <property type="evidence" value="ECO:0007669"/>
    <property type="project" value="UniProtKB-SubCell"/>
</dbReference>
<dbReference type="GeneID" id="66869069"/>
<keyword evidence="7" id="KW-1185">Reference proteome</keyword>
<evidence type="ECO:0000313" key="6">
    <source>
        <dbReference type="EMBL" id="KNE22235.1"/>
    </source>
</evidence>
<name>A0A0L0QU71_VIRPA</name>
<keyword evidence="4 5" id="KW-0472">Membrane</keyword>
<evidence type="ECO:0000256" key="5">
    <source>
        <dbReference type="SAM" id="Phobius"/>
    </source>
</evidence>
<evidence type="ECO:0000313" key="7">
    <source>
        <dbReference type="Proteomes" id="UP000036780"/>
    </source>
</evidence>
<dbReference type="AlphaFoldDB" id="A0A0L0QU71"/>
<keyword evidence="2 5" id="KW-0812">Transmembrane</keyword>
<sequence>MDKGTIVRTVALAIAWINAGLANYDLQPIPVLQDEAIAYGITFMVSVWTWFKNNYITLKGRQQKEVLERTNLIK</sequence>
<dbReference type="InterPro" id="IPR006479">
    <property type="entry name" value="Holin"/>
</dbReference>
<comment type="caution">
    <text evidence="6">The sequence shown here is derived from an EMBL/GenBank/DDBJ whole genome shotgun (WGS) entry which is preliminary data.</text>
</comment>
<feature type="transmembrane region" description="Helical" evidence="5">
    <location>
        <begin position="7"/>
        <end position="24"/>
    </location>
</feature>
<accession>A0A0L0QU71</accession>
<dbReference type="Proteomes" id="UP000036780">
    <property type="component" value="Unassembled WGS sequence"/>
</dbReference>
<dbReference type="RefSeq" id="WP_050349698.1">
    <property type="nucleotide sequence ID" value="NZ_BOSN01000003.1"/>
</dbReference>
<feature type="transmembrane region" description="Helical" evidence="5">
    <location>
        <begin position="36"/>
        <end position="51"/>
    </location>
</feature>
<evidence type="ECO:0000256" key="4">
    <source>
        <dbReference type="ARBA" id="ARBA00023136"/>
    </source>
</evidence>
<evidence type="ECO:0000256" key="2">
    <source>
        <dbReference type="ARBA" id="ARBA00022692"/>
    </source>
</evidence>
<comment type="subcellular location">
    <subcellularLocation>
        <location evidence="1">Membrane</location>
    </subcellularLocation>
</comment>
<dbReference type="OrthoDB" id="2405362at2"/>
<reference evidence="7" key="1">
    <citation type="submission" date="2015-07" db="EMBL/GenBank/DDBJ databases">
        <title>Fjat-10053 dsm26.</title>
        <authorList>
            <person name="Liu B."/>
            <person name="Wang J."/>
            <person name="Zhu Y."/>
            <person name="Liu G."/>
            <person name="Chen Q."/>
            <person name="Chen Z."/>
            <person name="Lan J."/>
            <person name="Che J."/>
            <person name="Ge C."/>
            <person name="Shi H."/>
            <person name="Pan Z."/>
            <person name="Liu X."/>
        </authorList>
    </citation>
    <scope>NUCLEOTIDE SEQUENCE [LARGE SCALE GENOMIC DNA]</scope>
    <source>
        <strain evidence="7">DSM 26</strain>
    </source>
</reference>
<evidence type="ECO:0000256" key="1">
    <source>
        <dbReference type="ARBA" id="ARBA00004370"/>
    </source>
</evidence>